<comment type="caution">
    <text evidence="1">The sequence shown here is derived from an EMBL/GenBank/DDBJ whole genome shotgun (WGS) entry which is preliminary data.</text>
</comment>
<dbReference type="SUPFAM" id="SSF53474">
    <property type="entry name" value="alpha/beta-Hydrolases"/>
    <property type="match status" value="1"/>
</dbReference>
<organism evidence="1 2">
    <name type="scientific">Actinokineospora globicatena</name>
    <dbReference type="NCBI Taxonomy" id="103729"/>
    <lineage>
        <taxon>Bacteria</taxon>
        <taxon>Bacillati</taxon>
        <taxon>Actinomycetota</taxon>
        <taxon>Actinomycetes</taxon>
        <taxon>Pseudonocardiales</taxon>
        <taxon>Pseudonocardiaceae</taxon>
        <taxon>Actinokineospora</taxon>
    </lineage>
</organism>
<keyword evidence="2" id="KW-1185">Reference proteome</keyword>
<dbReference type="InterPro" id="IPR029058">
    <property type="entry name" value="AB_hydrolase_fold"/>
</dbReference>
<evidence type="ECO:0000313" key="2">
    <source>
        <dbReference type="Proteomes" id="UP001165042"/>
    </source>
</evidence>
<accession>A0A9W6V8N5</accession>
<evidence type="ECO:0008006" key="3">
    <source>
        <dbReference type="Google" id="ProtNLM"/>
    </source>
</evidence>
<dbReference type="Gene3D" id="3.40.50.1820">
    <property type="entry name" value="alpha/beta hydrolase"/>
    <property type="match status" value="1"/>
</dbReference>
<dbReference type="Proteomes" id="UP001165042">
    <property type="component" value="Unassembled WGS sequence"/>
</dbReference>
<protein>
    <recommendedName>
        <fullName evidence="3">Pimeloyl-ACP methyl ester carboxylesterase</fullName>
    </recommendedName>
</protein>
<name>A0A9W6V8N5_9PSEU</name>
<sequence length="245" mass="25179">MVIARAYGSGEPRTIVVPGLGATAGEARIPASGLPGTRIVLTLPSHADATDAPLDYWRYPTIADDVSSALDGARQAIGVSLGAGALSNLISRSPDALDRVVLMLPAALTKPRPPASAAHVLEMSTAALNGDRERLRALVAADAPGGLDAYVDDRTDALLRLGPALDAVATQIPVPDPAALLHVSAEILVVAATGDLLHPAETAHEAVAAFPKATLVQFDSPAPMVTHRRELRALLVDFLGVPSAG</sequence>
<proteinExistence type="predicted"/>
<reference evidence="1" key="1">
    <citation type="submission" date="2023-02" db="EMBL/GenBank/DDBJ databases">
        <title>Actinokineospora globicatena NBRC 15670.</title>
        <authorList>
            <person name="Ichikawa N."/>
            <person name="Sato H."/>
            <person name="Tonouchi N."/>
        </authorList>
    </citation>
    <scope>NUCLEOTIDE SEQUENCE</scope>
    <source>
        <strain evidence="1">NBRC 15670</strain>
    </source>
</reference>
<dbReference type="AlphaFoldDB" id="A0A9W6V8N5"/>
<evidence type="ECO:0000313" key="1">
    <source>
        <dbReference type="EMBL" id="GLW92522.1"/>
    </source>
</evidence>
<dbReference type="EMBL" id="BSSD01000004">
    <property type="protein sequence ID" value="GLW92522.1"/>
    <property type="molecule type" value="Genomic_DNA"/>
</dbReference>
<gene>
    <name evidence="1" type="ORF">Aglo03_33380</name>
</gene>